<evidence type="ECO:0000256" key="6">
    <source>
        <dbReference type="SAM" id="MobiDB-lite"/>
    </source>
</evidence>
<dbReference type="SMART" id="SM00408">
    <property type="entry name" value="IGc2"/>
    <property type="match status" value="2"/>
</dbReference>
<evidence type="ECO:0000259" key="9">
    <source>
        <dbReference type="PROSITE" id="PS50835"/>
    </source>
</evidence>
<keyword evidence="3" id="KW-1015">Disulfide bond</keyword>
<dbReference type="EMBL" id="CAEY01001351">
    <property type="status" value="NOT_ANNOTATED_CDS"/>
    <property type="molecule type" value="Genomic_DNA"/>
</dbReference>
<dbReference type="InterPro" id="IPR007110">
    <property type="entry name" value="Ig-like_dom"/>
</dbReference>
<feature type="transmembrane region" description="Helical" evidence="7">
    <location>
        <begin position="533"/>
        <end position="557"/>
    </location>
</feature>
<proteinExistence type="predicted"/>
<keyword evidence="2 7" id="KW-0472">Membrane</keyword>
<dbReference type="KEGG" id="tut:107359999"/>
<evidence type="ECO:0000256" key="3">
    <source>
        <dbReference type="ARBA" id="ARBA00023157"/>
    </source>
</evidence>
<keyword evidence="7" id="KW-1133">Transmembrane helix</keyword>
<sequence>MIKLTIFLLSFRFSSGFSQYFAVTPGHNLTIAEGTGLTLPCIVTNLQGSCVWNHNNVAVWTGSPANGDCSLKINKVSLEKHDGLWQCQVTPPLEGVGEGLVSKPITITVLVKPDRPHIERTPRHAQVIPITANSSEVITCNVYNGNPLPTIEWFLNGRNITDQAVSRSTMPAVATGKGDILTMSKLQYQFSQEHNNQTLSCQAHHPTGSTSDSVTVEVLYIPILSVPKAVYSVKEGSRINIECKVDANPPATVYWKNQAQGDPVSLETPRVLFFEEAKRDMNGAVYECYAQNAKGVARPVSVRLDVLYPPHSVNYSSEQTVQTGKSIKLHCYFDGNPKPEVHWYQIDPRTGQHHKIDMPSDNNQILYIYNASYSHEGEYYCQATNMINDITNVIKSPLMVLDIYGVPAFPHMEPMLVEGPRGQESRLTLDFCSDPAPSKVYWHYGSIQLDVKSIDYSNSESPSSTNHSLLRHRSLPFSAIQSKRSSSNHYKCYEAHLEIRDTDISDERDYTLYVQNEYGVASRVLRLKVVSPISMGLVVASALAVIFATILLSFLLMMLMKCRRKQKDDVDDEEAKEDAQVLSQAINTNNTDQIKAKPPSEKGNQENYELVYANLDFSNNAENRPIPPPTKPKPVIAQRTSLRGNGTPAGNLAGVMMANQQVVAAMAAQHQVAQQQQQQQQQYPNQHPHPQQQSQNHQHLASLHGTEYAKLSFPTKADL</sequence>
<dbReference type="GO" id="GO:0005886">
    <property type="term" value="C:plasma membrane"/>
    <property type="evidence" value="ECO:0007669"/>
    <property type="project" value="TreeGrafter"/>
</dbReference>
<keyword evidence="11" id="KW-1185">Reference proteome</keyword>
<name>T1K1C9_TETUR</name>
<evidence type="ECO:0000256" key="2">
    <source>
        <dbReference type="ARBA" id="ARBA00023136"/>
    </source>
</evidence>
<dbReference type="OrthoDB" id="10039395at2759"/>
<feature type="signal peptide" evidence="8">
    <location>
        <begin position="1"/>
        <end position="16"/>
    </location>
</feature>
<dbReference type="eggNOG" id="ENOG502R9ZJ">
    <property type="taxonomic scope" value="Eukaryota"/>
</dbReference>
<feature type="region of interest" description="Disordered" evidence="6">
    <location>
        <begin position="674"/>
        <end position="719"/>
    </location>
</feature>
<dbReference type="EnsemblMetazoa" id="tetur04g00940.1">
    <property type="protein sequence ID" value="tetur04g00940.1"/>
    <property type="gene ID" value="tetur04g00940"/>
</dbReference>
<dbReference type="PANTHER" id="PTHR11640:SF154">
    <property type="entry name" value="IRREGULAR CHIASM C-ROUGHEST PROTEIN-LIKE PROTEIN"/>
    <property type="match status" value="1"/>
</dbReference>
<keyword evidence="4" id="KW-0325">Glycoprotein</keyword>
<accession>T1K1C9</accession>
<feature type="domain" description="Ig-like" evidence="9">
    <location>
        <begin position="116"/>
        <end position="217"/>
    </location>
</feature>
<dbReference type="CDD" id="cd00096">
    <property type="entry name" value="Ig"/>
    <property type="match status" value="1"/>
</dbReference>
<dbReference type="InterPro" id="IPR036179">
    <property type="entry name" value="Ig-like_dom_sf"/>
</dbReference>
<keyword evidence="5" id="KW-0393">Immunoglobulin domain</keyword>
<reference evidence="11" key="1">
    <citation type="submission" date="2011-08" db="EMBL/GenBank/DDBJ databases">
        <authorList>
            <person name="Rombauts S."/>
        </authorList>
    </citation>
    <scope>NUCLEOTIDE SEQUENCE</scope>
    <source>
        <strain evidence="11">London</strain>
    </source>
</reference>
<dbReference type="InterPro" id="IPR013162">
    <property type="entry name" value="CD80_C2-set"/>
</dbReference>
<dbReference type="Proteomes" id="UP000015104">
    <property type="component" value="Unassembled WGS sequence"/>
</dbReference>
<evidence type="ECO:0000256" key="1">
    <source>
        <dbReference type="ARBA" id="ARBA00004479"/>
    </source>
</evidence>
<dbReference type="SUPFAM" id="SSF48726">
    <property type="entry name" value="Immunoglobulin"/>
    <property type="match status" value="5"/>
</dbReference>
<evidence type="ECO:0000256" key="5">
    <source>
        <dbReference type="ARBA" id="ARBA00023319"/>
    </source>
</evidence>
<dbReference type="GO" id="GO:0050839">
    <property type="term" value="F:cell adhesion molecule binding"/>
    <property type="evidence" value="ECO:0007669"/>
    <property type="project" value="TreeGrafter"/>
</dbReference>
<evidence type="ECO:0000313" key="10">
    <source>
        <dbReference type="EnsemblMetazoa" id="tetur04g00940.1"/>
    </source>
</evidence>
<feature type="domain" description="Ig-like" evidence="9">
    <location>
        <begin position="310"/>
        <end position="391"/>
    </location>
</feature>
<dbReference type="HOGENOM" id="CLU_384677_0_0_1"/>
<dbReference type="PANTHER" id="PTHR11640">
    <property type="entry name" value="NEPHRIN"/>
    <property type="match status" value="1"/>
</dbReference>
<dbReference type="SMART" id="SM00409">
    <property type="entry name" value="IG"/>
    <property type="match status" value="5"/>
</dbReference>
<evidence type="ECO:0000256" key="8">
    <source>
        <dbReference type="SAM" id="SignalP"/>
    </source>
</evidence>
<keyword evidence="8" id="KW-0732">Signal</keyword>
<dbReference type="InterPro" id="IPR003598">
    <property type="entry name" value="Ig_sub2"/>
</dbReference>
<dbReference type="GO" id="GO:0005911">
    <property type="term" value="C:cell-cell junction"/>
    <property type="evidence" value="ECO:0007669"/>
    <property type="project" value="TreeGrafter"/>
</dbReference>
<dbReference type="PROSITE" id="PS50835">
    <property type="entry name" value="IG_LIKE"/>
    <property type="match status" value="4"/>
</dbReference>
<dbReference type="Pfam" id="PF08205">
    <property type="entry name" value="C2-set_2"/>
    <property type="match status" value="1"/>
</dbReference>
<dbReference type="OMA" id="DGEWECQ"/>
<evidence type="ECO:0000256" key="7">
    <source>
        <dbReference type="SAM" id="Phobius"/>
    </source>
</evidence>
<dbReference type="InterPro" id="IPR051275">
    <property type="entry name" value="Cell_adhesion_signaling"/>
</dbReference>
<evidence type="ECO:0000256" key="4">
    <source>
        <dbReference type="ARBA" id="ARBA00023180"/>
    </source>
</evidence>
<feature type="compositionally biased region" description="Low complexity" evidence="6">
    <location>
        <begin position="674"/>
        <end position="699"/>
    </location>
</feature>
<dbReference type="InterPro" id="IPR013783">
    <property type="entry name" value="Ig-like_fold"/>
</dbReference>
<feature type="region of interest" description="Disordered" evidence="6">
    <location>
        <begin position="619"/>
        <end position="647"/>
    </location>
</feature>
<feature type="chain" id="PRO_5004590923" description="Ig-like domain-containing protein" evidence="8">
    <location>
        <begin position="17"/>
        <end position="719"/>
    </location>
</feature>
<dbReference type="InterPro" id="IPR003599">
    <property type="entry name" value="Ig_sub"/>
</dbReference>
<feature type="domain" description="Ig-like" evidence="9">
    <location>
        <begin position="222"/>
        <end position="301"/>
    </location>
</feature>
<gene>
    <name evidence="10" type="primary">107359999</name>
</gene>
<dbReference type="AlphaFoldDB" id="T1K1C9"/>
<evidence type="ECO:0000313" key="11">
    <source>
        <dbReference type="Proteomes" id="UP000015104"/>
    </source>
</evidence>
<dbReference type="Pfam" id="PF13927">
    <property type="entry name" value="Ig_3"/>
    <property type="match status" value="2"/>
</dbReference>
<dbReference type="GO" id="GO:0098609">
    <property type="term" value="P:cell-cell adhesion"/>
    <property type="evidence" value="ECO:0007669"/>
    <property type="project" value="TreeGrafter"/>
</dbReference>
<feature type="domain" description="Ig-like" evidence="9">
    <location>
        <begin position="19"/>
        <end position="108"/>
    </location>
</feature>
<protein>
    <recommendedName>
        <fullName evidence="9">Ig-like domain-containing protein</fullName>
    </recommendedName>
</protein>
<reference evidence="10" key="2">
    <citation type="submission" date="2015-06" db="UniProtKB">
        <authorList>
            <consortium name="EnsemblMetazoa"/>
        </authorList>
    </citation>
    <scope>IDENTIFICATION</scope>
</reference>
<dbReference type="Gene3D" id="2.60.40.10">
    <property type="entry name" value="Immunoglobulins"/>
    <property type="match status" value="5"/>
</dbReference>
<comment type="subcellular location">
    <subcellularLocation>
        <location evidence="1">Membrane</location>
        <topology evidence="1">Single-pass type I membrane protein</topology>
    </subcellularLocation>
</comment>
<organism evidence="10 11">
    <name type="scientific">Tetranychus urticae</name>
    <name type="common">Two-spotted spider mite</name>
    <dbReference type="NCBI Taxonomy" id="32264"/>
    <lineage>
        <taxon>Eukaryota</taxon>
        <taxon>Metazoa</taxon>
        <taxon>Ecdysozoa</taxon>
        <taxon>Arthropoda</taxon>
        <taxon>Chelicerata</taxon>
        <taxon>Arachnida</taxon>
        <taxon>Acari</taxon>
        <taxon>Acariformes</taxon>
        <taxon>Trombidiformes</taxon>
        <taxon>Prostigmata</taxon>
        <taxon>Eleutherengona</taxon>
        <taxon>Raphignathae</taxon>
        <taxon>Tetranychoidea</taxon>
        <taxon>Tetranychidae</taxon>
        <taxon>Tetranychus</taxon>
    </lineage>
</organism>
<keyword evidence="7" id="KW-0812">Transmembrane</keyword>